<gene>
    <name evidence="1" type="ORF">EJ903_19890</name>
</gene>
<reference evidence="1 2" key="1">
    <citation type="submission" date="2018-12" db="EMBL/GenBank/DDBJ databases">
        <authorList>
            <person name="Yang Y."/>
        </authorList>
    </citation>
    <scope>NUCLEOTIDE SEQUENCE [LARGE SCALE GENOMIC DNA]</scope>
    <source>
        <strain evidence="1 2">L-25-5w-1</strain>
    </source>
</reference>
<sequence length="89" mass="9060">MAYASKDLSVLAYANGFTLWHYTTHDLAADVDTIGYFNGASDLLRVGDMVLANCAVGGTPSGGMLIVAANAAGVVDVTNLTAFGASNSD</sequence>
<protein>
    <submittedName>
        <fullName evidence="1">Uncharacterized protein</fullName>
    </submittedName>
</protein>
<dbReference type="AlphaFoldDB" id="A0A3S0K1Q2"/>
<keyword evidence="2" id="KW-1185">Reference proteome</keyword>
<organism evidence="1 2">
    <name type="scientific">Azospirillum griseum</name>
    <dbReference type="NCBI Taxonomy" id="2496639"/>
    <lineage>
        <taxon>Bacteria</taxon>
        <taxon>Pseudomonadati</taxon>
        <taxon>Pseudomonadota</taxon>
        <taxon>Alphaproteobacteria</taxon>
        <taxon>Rhodospirillales</taxon>
        <taxon>Azospirillaceae</taxon>
        <taxon>Azospirillum</taxon>
    </lineage>
</organism>
<dbReference type="Proteomes" id="UP000277007">
    <property type="component" value="Unassembled WGS sequence"/>
</dbReference>
<dbReference type="OrthoDB" id="7265155at2"/>
<evidence type="ECO:0000313" key="2">
    <source>
        <dbReference type="Proteomes" id="UP000277007"/>
    </source>
</evidence>
<comment type="caution">
    <text evidence="1">The sequence shown here is derived from an EMBL/GenBank/DDBJ whole genome shotgun (WGS) entry which is preliminary data.</text>
</comment>
<accession>A0A3S0K1Q2</accession>
<name>A0A3S0K1Q2_9PROT</name>
<dbReference type="EMBL" id="RXMA01000023">
    <property type="protein sequence ID" value="RTR16740.1"/>
    <property type="molecule type" value="Genomic_DNA"/>
</dbReference>
<evidence type="ECO:0000313" key="1">
    <source>
        <dbReference type="EMBL" id="RTR16740.1"/>
    </source>
</evidence>
<proteinExistence type="predicted"/>
<dbReference type="RefSeq" id="WP_126618708.1">
    <property type="nucleotide sequence ID" value="NZ_JBHUCY010000008.1"/>
</dbReference>